<comment type="caution">
    <text evidence="2">The sequence shown here is derived from an EMBL/GenBank/DDBJ whole genome shotgun (WGS) entry which is preliminary data.</text>
</comment>
<proteinExistence type="predicted"/>
<name>A0A4S2K8V9_9HYME</name>
<dbReference type="AlphaFoldDB" id="A0A4S2K8V9"/>
<evidence type="ECO:0000313" key="2">
    <source>
        <dbReference type="EMBL" id="TGZ45723.1"/>
    </source>
</evidence>
<dbReference type="Proteomes" id="UP000310200">
    <property type="component" value="Unassembled WGS sequence"/>
</dbReference>
<keyword evidence="1" id="KW-0175">Coiled coil</keyword>
<organism evidence="2 3">
    <name type="scientific">Temnothorax longispinosus</name>
    <dbReference type="NCBI Taxonomy" id="300112"/>
    <lineage>
        <taxon>Eukaryota</taxon>
        <taxon>Metazoa</taxon>
        <taxon>Ecdysozoa</taxon>
        <taxon>Arthropoda</taxon>
        <taxon>Hexapoda</taxon>
        <taxon>Insecta</taxon>
        <taxon>Pterygota</taxon>
        <taxon>Neoptera</taxon>
        <taxon>Endopterygota</taxon>
        <taxon>Hymenoptera</taxon>
        <taxon>Apocrita</taxon>
        <taxon>Aculeata</taxon>
        <taxon>Formicoidea</taxon>
        <taxon>Formicidae</taxon>
        <taxon>Myrmicinae</taxon>
        <taxon>Temnothorax</taxon>
    </lineage>
</organism>
<dbReference type="EMBL" id="QBLH01003069">
    <property type="protein sequence ID" value="TGZ45723.1"/>
    <property type="molecule type" value="Genomic_DNA"/>
</dbReference>
<feature type="coiled-coil region" evidence="1">
    <location>
        <begin position="15"/>
        <end position="95"/>
    </location>
</feature>
<evidence type="ECO:0000313" key="3">
    <source>
        <dbReference type="Proteomes" id="UP000310200"/>
    </source>
</evidence>
<gene>
    <name evidence="2" type="ORF">DBV15_04428</name>
</gene>
<accession>A0A4S2K8V9</accession>
<keyword evidence="3" id="KW-1185">Reference proteome</keyword>
<evidence type="ECO:0000256" key="1">
    <source>
        <dbReference type="SAM" id="Coils"/>
    </source>
</evidence>
<reference evidence="2 3" key="1">
    <citation type="journal article" date="2019" name="Philos. Trans. R. Soc. Lond., B, Biol. Sci.">
        <title>Ant behaviour and brain gene expression of defending hosts depend on the ecological success of the intruding social parasite.</title>
        <authorList>
            <person name="Kaur R."/>
            <person name="Stoldt M."/>
            <person name="Jongepier E."/>
            <person name="Feldmeyer B."/>
            <person name="Menzel F."/>
            <person name="Bornberg-Bauer E."/>
            <person name="Foitzik S."/>
        </authorList>
    </citation>
    <scope>NUCLEOTIDE SEQUENCE [LARGE SCALE GENOMIC DNA]</scope>
    <source>
        <tissue evidence="2">Whole body</tissue>
    </source>
</reference>
<protein>
    <submittedName>
        <fullName evidence="2">Uncharacterized protein</fullName>
    </submittedName>
</protein>
<sequence>MDGSENERPNDNSKILAINQKLEKTEIDVLQLKKELEVFCKIGELQLKCFYLKLSITEAAYSKKLDEAKGKIKVLEEENIKLQKSNNKYKKFIDNIRKEINQLNV</sequence>